<accession>A0A6C0GI56</accession>
<reference evidence="1 2" key="1">
    <citation type="submission" date="2020-01" db="EMBL/GenBank/DDBJ databases">
        <authorList>
            <person name="Kim M.K."/>
        </authorList>
    </citation>
    <scope>NUCLEOTIDE SEQUENCE [LARGE SCALE GENOMIC DNA]</scope>
    <source>
        <strain evidence="1 2">172606-1</strain>
    </source>
</reference>
<keyword evidence="2" id="KW-1185">Reference proteome</keyword>
<dbReference type="Proteomes" id="UP000480178">
    <property type="component" value="Chromosome"/>
</dbReference>
<dbReference type="AlphaFoldDB" id="A0A6C0GI56"/>
<name>A0A6C0GI56_9BACT</name>
<dbReference type="EMBL" id="CP048222">
    <property type="protein sequence ID" value="QHT67678.1"/>
    <property type="molecule type" value="Genomic_DNA"/>
</dbReference>
<organism evidence="1 2">
    <name type="scientific">Rhodocytophaga rosea</name>
    <dbReference type="NCBI Taxonomy" id="2704465"/>
    <lineage>
        <taxon>Bacteria</taxon>
        <taxon>Pseudomonadati</taxon>
        <taxon>Bacteroidota</taxon>
        <taxon>Cytophagia</taxon>
        <taxon>Cytophagales</taxon>
        <taxon>Rhodocytophagaceae</taxon>
        <taxon>Rhodocytophaga</taxon>
    </lineage>
</organism>
<dbReference type="Gene3D" id="2.60.40.1930">
    <property type="match status" value="1"/>
</dbReference>
<evidence type="ECO:0000313" key="2">
    <source>
        <dbReference type="Proteomes" id="UP000480178"/>
    </source>
</evidence>
<dbReference type="KEGG" id="rhoz:GXP67_14080"/>
<evidence type="ECO:0000313" key="1">
    <source>
        <dbReference type="EMBL" id="QHT67678.1"/>
    </source>
</evidence>
<sequence>MQEFRKSPKNLILATFILCFLAISAFQLPDNGFIARIKTRLESYQDYARPDKVYLHTDRAAYTNGETLWLKAYQVHAADHRPHALSRVIYIELLNSRNQAVLKQKMRVENGYGYGQFTIPDNLPSGTYILRAFNNWMRNSSDDFFFTKTIRVFNLAQTEPTNTLPLATNSTFDLQFFPEGGNLIEGLKSSIAFKAVNTAGESIPVEGTIVTAKGDTITSFKSFHAGMGAFELQPVSGQKYLASVRLTDSTAATFALGQALSSGMVLHASNTTPGTIQVRIQSNARQKGILVAQSRGTLYFSEQIDLAAKQVYDIPTATIPDGILAITLFDELGNPQAERLSFVNKQQNLRIQVNPNKKIYEPREKITLDISVTDAQGNPVSANLSMAVTDAGLPQVHQPDILSYLLLSSDLKGNIEQPSYYFSEDPKAKQALDYLLMTQGWRRFTWQDILNNNIFPEQKFEMEGGISIGGRLKNANDAAVVPNQLVILSAPGAVPPFQQQYTDQSGNFYFSDLHFNDDKEVFLQVPSTINDVAVKAEVDTTMEVGFAGTYISAIDAAQAKEFTEKSKKRIQIETMYKQEDTDTIFVEAATPGKNKKNPYTLIDAAPDHNIELDNYNEFPDMIEVLREIVPGILLQSKKGVINGLRILDIKRKLYFKENPMYFIDGIPVYSAQDVFKLDPGMVETIEVYGRPEKLARFEQLGKNGVLAIHTRTQDYYPEDAKNLFQIPMRGYLAGREFYSPVYENTQTSRKPDFRPVAYWNSRVISDANGKASVSFYNPDNITTYQIQIEGISGEGLPGIARQSYQVKLPLQSGR</sequence>
<proteinExistence type="predicted"/>
<dbReference type="RefSeq" id="WP_162443702.1">
    <property type="nucleotide sequence ID" value="NZ_CP048222.1"/>
</dbReference>
<gene>
    <name evidence="1" type="ORF">GXP67_14080</name>
</gene>
<protein>
    <submittedName>
        <fullName evidence="1">Uncharacterized protein</fullName>
    </submittedName>
</protein>